<feature type="compositionally biased region" description="Acidic residues" evidence="1">
    <location>
        <begin position="147"/>
        <end position="158"/>
    </location>
</feature>
<proteinExistence type="predicted"/>
<evidence type="ECO:0000313" key="2">
    <source>
        <dbReference type="EMBL" id="JAP76882.1"/>
    </source>
</evidence>
<protein>
    <submittedName>
        <fullName evidence="2">Uncharacterized protein</fullName>
    </submittedName>
</protein>
<reference evidence="2" key="1">
    <citation type="journal article" date="2016" name="Ticks Tick Borne Dis.">
        <title>De novo assembly and annotation of the salivary gland transcriptome of Rhipicephalus appendiculatus male and female ticks during blood feeding.</title>
        <authorList>
            <person name="de Castro M.H."/>
            <person name="de Klerk D."/>
            <person name="Pienaar R."/>
            <person name="Latif A.A."/>
            <person name="Rees D.J."/>
            <person name="Mans B.J."/>
        </authorList>
    </citation>
    <scope>NUCLEOTIDE SEQUENCE</scope>
    <source>
        <tissue evidence="2">Salivary glands</tissue>
    </source>
</reference>
<dbReference type="EMBL" id="GEDV01011675">
    <property type="protein sequence ID" value="JAP76882.1"/>
    <property type="molecule type" value="Transcribed_RNA"/>
</dbReference>
<feature type="region of interest" description="Disordered" evidence="1">
    <location>
        <begin position="126"/>
        <end position="158"/>
    </location>
</feature>
<name>A0A131YEG1_RHIAP</name>
<sequence>MDEPEQSSSPTKPKWPFRRNVLFKTSMLDKGRVPVDAMKRDCRNMLQVAQGRVLAADPEIDSKTKRRLIDTSELILSSLDKGLQLRVLDPQKLPVLVEKNRPVLKRVRERNRRLEDAIKRAEALRDELMLQGRPENGDVSTEKISSDDSDASEPPDKI</sequence>
<accession>A0A131YEG1</accession>
<dbReference type="AlphaFoldDB" id="A0A131YEG1"/>
<evidence type="ECO:0000256" key="1">
    <source>
        <dbReference type="SAM" id="MobiDB-lite"/>
    </source>
</evidence>
<organism evidence="2">
    <name type="scientific">Rhipicephalus appendiculatus</name>
    <name type="common">Brown ear tick</name>
    <dbReference type="NCBI Taxonomy" id="34631"/>
    <lineage>
        <taxon>Eukaryota</taxon>
        <taxon>Metazoa</taxon>
        <taxon>Ecdysozoa</taxon>
        <taxon>Arthropoda</taxon>
        <taxon>Chelicerata</taxon>
        <taxon>Arachnida</taxon>
        <taxon>Acari</taxon>
        <taxon>Parasitiformes</taxon>
        <taxon>Ixodida</taxon>
        <taxon>Ixodoidea</taxon>
        <taxon>Ixodidae</taxon>
        <taxon>Rhipicephalinae</taxon>
        <taxon>Rhipicephalus</taxon>
        <taxon>Rhipicephalus</taxon>
    </lineage>
</organism>